<accession>A0A554VMC6</accession>
<evidence type="ECO:0000313" key="2">
    <source>
        <dbReference type="Proteomes" id="UP000318833"/>
    </source>
</evidence>
<organism evidence="1 2">
    <name type="scientific">Aquimarina algiphila</name>
    <dbReference type="NCBI Taxonomy" id="2047982"/>
    <lineage>
        <taxon>Bacteria</taxon>
        <taxon>Pseudomonadati</taxon>
        <taxon>Bacteroidota</taxon>
        <taxon>Flavobacteriia</taxon>
        <taxon>Flavobacteriales</taxon>
        <taxon>Flavobacteriaceae</taxon>
        <taxon>Aquimarina</taxon>
    </lineage>
</organism>
<dbReference type="OrthoDB" id="1163376at2"/>
<evidence type="ECO:0000313" key="1">
    <source>
        <dbReference type="EMBL" id="TSE09367.1"/>
    </source>
</evidence>
<keyword evidence="2" id="KW-1185">Reference proteome</keyword>
<proteinExistence type="predicted"/>
<gene>
    <name evidence="1" type="ORF">FOF46_08925</name>
</gene>
<dbReference type="AlphaFoldDB" id="A0A554VMC6"/>
<comment type="caution">
    <text evidence="1">The sequence shown here is derived from an EMBL/GenBank/DDBJ whole genome shotgun (WGS) entry which is preliminary data.</text>
</comment>
<reference evidence="1 2" key="1">
    <citation type="submission" date="2019-07" db="EMBL/GenBank/DDBJ databases">
        <title>The draft genome sequence of Aquimarina algiphila M91.</title>
        <authorList>
            <person name="Meng X."/>
        </authorList>
    </citation>
    <scope>NUCLEOTIDE SEQUENCE [LARGE SCALE GENOMIC DNA]</scope>
    <source>
        <strain evidence="1 2">M91</strain>
    </source>
</reference>
<dbReference type="PROSITE" id="PS51257">
    <property type="entry name" value="PROKAR_LIPOPROTEIN"/>
    <property type="match status" value="1"/>
</dbReference>
<protein>
    <submittedName>
        <fullName evidence="1">Uncharacterized protein</fullName>
    </submittedName>
</protein>
<name>A0A554VMC6_9FLAO</name>
<dbReference type="RefSeq" id="WP_143916208.1">
    <property type="nucleotide sequence ID" value="NZ_CANMIK010000002.1"/>
</dbReference>
<dbReference type="Proteomes" id="UP000318833">
    <property type="component" value="Unassembled WGS sequence"/>
</dbReference>
<sequence>MRHIYKITVLCFVLTSCVNSHNNNTLTSVEIESTEDRVATLKREIVSKSEFHDAEFLLFNVNGFANSRVTGIPGPSSWNYRFGIKVKPSEIKNWIADFTRIDAKEYTFDWTNDLVVHRNQNWERKSVPEVYKREDGNTFIVVYQKEGIVFKQILGE</sequence>
<dbReference type="EMBL" id="VLNR01000014">
    <property type="protein sequence ID" value="TSE09367.1"/>
    <property type="molecule type" value="Genomic_DNA"/>
</dbReference>